<dbReference type="InterPro" id="IPR039425">
    <property type="entry name" value="RNA_pol_sigma-70-like"/>
</dbReference>
<keyword evidence="4" id="KW-0804">Transcription</keyword>
<keyword evidence="3" id="KW-0731">Sigma factor</keyword>
<evidence type="ECO:0000259" key="5">
    <source>
        <dbReference type="Pfam" id="PF04542"/>
    </source>
</evidence>
<dbReference type="Pfam" id="PF08281">
    <property type="entry name" value="Sigma70_r4_2"/>
    <property type="match status" value="1"/>
</dbReference>
<evidence type="ECO:0000313" key="7">
    <source>
        <dbReference type="EMBL" id="KIC92909.1"/>
    </source>
</evidence>
<dbReference type="EMBL" id="JSVC01000027">
    <property type="protein sequence ID" value="KIC92909.1"/>
    <property type="molecule type" value="Genomic_DNA"/>
</dbReference>
<dbReference type="STRING" id="1349421.OI18_20790"/>
<dbReference type="InterPro" id="IPR013324">
    <property type="entry name" value="RNA_pol_sigma_r3/r4-like"/>
</dbReference>
<evidence type="ECO:0000256" key="2">
    <source>
        <dbReference type="ARBA" id="ARBA00023015"/>
    </source>
</evidence>
<dbReference type="GO" id="GO:0006352">
    <property type="term" value="P:DNA-templated transcription initiation"/>
    <property type="evidence" value="ECO:0007669"/>
    <property type="project" value="InterPro"/>
</dbReference>
<dbReference type="NCBIfam" id="TIGR02937">
    <property type="entry name" value="sigma70-ECF"/>
    <property type="match status" value="1"/>
</dbReference>
<dbReference type="InterPro" id="IPR036388">
    <property type="entry name" value="WH-like_DNA-bd_sf"/>
</dbReference>
<evidence type="ECO:0000256" key="1">
    <source>
        <dbReference type="ARBA" id="ARBA00010641"/>
    </source>
</evidence>
<evidence type="ECO:0000256" key="4">
    <source>
        <dbReference type="ARBA" id="ARBA00023163"/>
    </source>
</evidence>
<evidence type="ECO:0008006" key="9">
    <source>
        <dbReference type="Google" id="ProtNLM"/>
    </source>
</evidence>
<protein>
    <recommendedName>
        <fullName evidence="9">RNA polymerase subunit sigma-24</fullName>
    </recommendedName>
</protein>
<organism evidence="7 8">
    <name type="scientific">Flavihumibacter solisilvae</name>
    <dbReference type="NCBI Taxonomy" id="1349421"/>
    <lineage>
        <taxon>Bacteria</taxon>
        <taxon>Pseudomonadati</taxon>
        <taxon>Bacteroidota</taxon>
        <taxon>Chitinophagia</taxon>
        <taxon>Chitinophagales</taxon>
        <taxon>Chitinophagaceae</taxon>
        <taxon>Flavihumibacter</taxon>
    </lineage>
</organism>
<dbReference type="Gene3D" id="1.10.1740.10">
    <property type="match status" value="1"/>
</dbReference>
<dbReference type="InterPro" id="IPR007627">
    <property type="entry name" value="RNA_pol_sigma70_r2"/>
</dbReference>
<gene>
    <name evidence="7" type="ORF">OI18_20790</name>
</gene>
<evidence type="ECO:0000259" key="6">
    <source>
        <dbReference type="Pfam" id="PF08281"/>
    </source>
</evidence>
<name>A0A0C1IR07_9BACT</name>
<keyword evidence="8" id="KW-1185">Reference proteome</keyword>
<dbReference type="Gene3D" id="1.10.10.10">
    <property type="entry name" value="Winged helix-like DNA-binding domain superfamily/Winged helix DNA-binding domain"/>
    <property type="match status" value="1"/>
</dbReference>
<dbReference type="Pfam" id="PF04542">
    <property type="entry name" value="Sigma70_r2"/>
    <property type="match status" value="1"/>
</dbReference>
<evidence type="ECO:0000313" key="8">
    <source>
        <dbReference type="Proteomes" id="UP000031408"/>
    </source>
</evidence>
<comment type="similarity">
    <text evidence="1">Belongs to the sigma-70 factor family. ECF subfamily.</text>
</comment>
<dbReference type="GO" id="GO:0003677">
    <property type="term" value="F:DNA binding"/>
    <property type="evidence" value="ECO:0007669"/>
    <property type="project" value="InterPro"/>
</dbReference>
<keyword evidence="2" id="KW-0805">Transcription regulation</keyword>
<dbReference type="InterPro" id="IPR014284">
    <property type="entry name" value="RNA_pol_sigma-70_dom"/>
</dbReference>
<feature type="domain" description="RNA polymerase sigma-70 region 2" evidence="5">
    <location>
        <begin position="26"/>
        <end position="83"/>
    </location>
</feature>
<dbReference type="PANTHER" id="PTHR43133">
    <property type="entry name" value="RNA POLYMERASE ECF-TYPE SIGMA FACTO"/>
    <property type="match status" value="1"/>
</dbReference>
<evidence type="ECO:0000256" key="3">
    <source>
        <dbReference type="ARBA" id="ARBA00023082"/>
    </source>
</evidence>
<dbReference type="Proteomes" id="UP000031408">
    <property type="component" value="Unassembled WGS sequence"/>
</dbReference>
<dbReference type="SUPFAM" id="SSF88659">
    <property type="entry name" value="Sigma3 and sigma4 domains of RNA polymerase sigma factors"/>
    <property type="match status" value="1"/>
</dbReference>
<dbReference type="CDD" id="cd06171">
    <property type="entry name" value="Sigma70_r4"/>
    <property type="match status" value="1"/>
</dbReference>
<proteinExistence type="inferred from homology"/>
<accession>A0A0C1IR07</accession>
<dbReference type="AlphaFoldDB" id="A0A0C1IR07"/>
<dbReference type="PANTHER" id="PTHR43133:SF46">
    <property type="entry name" value="RNA POLYMERASE SIGMA-70 FACTOR ECF SUBFAMILY"/>
    <property type="match status" value="1"/>
</dbReference>
<dbReference type="SUPFAM" id="SSF88946">
    <property type="entry name" value="Sigma2 domain of RNA polymerase sigma factors"/>
    <property type="match status" value="1"/>
</dbReference>
<dbReference type="InterPro" id="IPR013249">
    <property type="entry name" value="RNA_pol_sigma70_r4_t2"/>
</dbReference>
<sequence>MNEAKNGSRAAEKCLFDFYAEKMMLVCCRYLKNREDAEEVLLDGFYKFFKNIGTFHYQHDAAVTAFLKKIMVNECLMLLRKKNVFTIVSDTIPEVISGNDDALSNLTATEILQLIIQLPVGYRTVFNLHAIEGIEHQEIAELLGISAGTSKSQLSKARALLQKMVAQKGITYARQKSR</sequence>
<dbReference type="InterPro" id="IPR013325">
    <property type="entry name" value="RNA_pol_sigma_r2"/>
</dbReference>
<dbReference type="GO" id="GO:0016987">
    <property type="term" value="F:sigma factor activity"/>
    <property type="evidence" value="ECO:0007669"/>
    <property type="project" value="UniProtKB-KW"/>
</dbReference>
<reference evidence="7 8" key="1">
    <citation type="submission" date="2014-11" db="EMBL/GenBank/DDBJ databases">
        <title>Genome sequence of Flavihumibacter solisilvae 3-3.</title>
        <authorList>
            <person name="Zhou G."/>
            <person name="Li M."/>
            <person name="Wang G."/>
        </authorList>
    </citation>
    <scope>NUCLEOTIDE SEQUENCE [LARGE SCALE GENOMIC DNA]</scope>
    <source>
        <strain evidence="7 8">3-3</strain>
    </source>
</reference>
<feature type="domain" description="RNA polymerase sigma factor 70 region 4 type 2" evidence="6">
    <location>
        <begin position="110"/>
        <end position="161"/>
    </location>
</feature>
<comment type="caution">
    <text evidence="7">The sequence shown here is derived from an EMBL/GenBank/DDBJ whole genome shotgun (WGS) entry which is preliminary data.</text>
</comment>